<name>A0A5S4GNZ2_9ACTN</name>
<dbReference type="PANTHER" id="PTHR33164:SF43">
    <property type="entry name" value="HTH-TYPE TRANSCRIPTIONAL REPRESSOR YETL"/>
    <property type="match status" value="1"/>
</dbReference>
<evidence type="ECO:0000313" key="4">
    <source>
        <dbReference type="Proteomes" id="UP000306628"/>
    </source>
</evidence>
<keyword evidence="4" id="KW-1185">Reference proteome</keyword>
<dbReference type="AlphaFoldDB" id="A0A5S4GNZ2"/>
<dbReference type="SUPFAM" id="SSF46785">
    <property type="entry name" value="Winged helix' DNA-binding domain"/>
    <property type="match status" value="1"/>
</dbReference>
<dbReference type="OrthoDB" id="3177763at2"/>
<organism evidence="3 4">
    <name type="scientific">Nonomuraea zeae</name>
    <dbReference type="NCBI Taxonomy" id="1642303"/>
    <lineage>
        <taxon>Bacteria</taxon>
        <taxon>Bacillati</taxon>
        <taxon>Actinomycetota</taxon>
        <taxon>Actinomycetes</taxon>
        <taxon>Streptosporangiales</taxon>
        <taxon>Streptosporangiaceae</taxon>
        <taxon>Nonomuraea</taxon>
    </lineage>
</organism>
<dbReference type="SMART" id="SM00347">
    <property type="entry name" value="HTH_MARR"/>
    <property type="match status" value="1"/>
</dbReference>
<dbReference type="GO" id="GO:0006950">
    <property type="term" value="P:response to stress"/>
    <property type="evidence" value="ECO:0007669"/>
    <property type="project" value="TreeGrafter"/>
</dbReference>
<dbReference type="PROSITE" id="PS50995">
    <property type="entry name" value="HTH_MARR_2"/>
    <property type="match status" value="1"/>
</dbReference>
<dbReference type="InterPro" id="IPR011991">
    <property type="entry name" value="ArsR-like_HTH"/>
</dbReference>
<dbReference type="EMBL" id="VCKX01000042">
    <property type="protein sequence ID" value="TMR34666.1"/>
    <property type="molecule type" value="Genomic_DNA"/>
</dbReference>
<evidence type="ECO:0000256" key="1">
    <source>
        <dbReference type="SAM" id="MobiDB-lite"/>
    </source>
</evidence>
<dbReference type="PANTHER" id="PTHR33164">
    <property type="entry name" value="TRANSCRIPTIONAL REGULATOR, MARR FAMILY"/>
    <property type="match status" value="1"/>
</dbReference>
<sequence>MPSLHHSGVCCGGVGPGSPSSGRPRRGSCPDRGSSGFPGVVTSASPDGSACRILHPFAEAVGQTTRHGKSGSILGSPCAKAAGGGQDECMLDETLTYALIKVVKTHRNQLAAALVPLGLHVGQELLLNQLWKEDGLTQGELIARLGVEPPTVTKTLQRLERAGIVYRAPDPDRPRVGRVHLTETGKALREPVEAIWAKMDEDLVSGFDAAERDLLARLVRAIPR</sequence>
<reference evidence="3 4" key="1">
    <citation type="submission" date="2019-05" db="EMBL/GenBank/DDBJ databases">
        <title>Draft genome sequence of Nonomuraea zeae DSM 100528.</title>
        <authorList>
            <person name="Saricaoglu S."/>
            <person name="Isik K."/>
        </authorList>
    </citation>
    <scope>NUCLEOTIDE SEQUENCE [LARGE SCALE GENOMIC DNA]</scope>
    <source>
        <strain evidence="3 4">DSM 100528</strain>
    </source>
</reference>
<dbReference type="InterPro" id="IPR039422">
    <property type="entry name" value="MarR/SlyA-like"/>
</dbReference>
<protein>
    <submittedName>
        <fullName evidence="3">MarR family transcriptional regulator</fullName>
    </submittedName>
</protein>
<dbReference type="InterPro" id="IPR000835">
    <property type="entry name" value="HTH_MarR-typ"/>
</dbReference>
<evidence type="ECO:0000313" key="3">
    <source>
        <dbReference type="EMBL" id="TMR34666.1"/>
    </source>
</evidence>
<feature type="region of interest" description="Disordered" evidence="1">
    <location>
        <begin position="14"/>
        <end position="41"/>
    </location>
</feature>
<dbReference type="InterPro" id="IPR036390">
    <property type="entry name" value="WH_DNA-bd_sf"/>
</dbReference>
<dbReference type="InterPro" id="IPR036388">
    <property type="entry name" value="WH-like_DNA-bd_sf"/>
</dbReference>
<dbReference type="Proteomes" id="UP000306628">
    <property type="component" value="Unassembled WGS sequence"/>
</dbReference>
<dbReference type="GO" id="GO:0003700">
    <property type="term" value="F:DNA-binding transcription factor activity"/>
    <property type="evidence" value="ECO:0007669"/>
    <property type="project" value="InterPro"/>
</dbReference>
<dbReference type="CDD" id="cd00090">
    <property type="entry name" value="HTH_ARSR"/>
    <property type="match status" value="1"/>
</dbReference>
<dbReference type="Pfam" id="PF01047">
    <property type="entry name" value="MarR"/>
    <property type="match status" value="1"/>
</dbReference>
<evidence type="ECO:0000259" key="2">
    <source>
        <dbReference type="PROSITE" id="PS50995"/>
    </source>
</evidence>
<feature type="domain" description="HTH marR-type" evidence="2">
    <location>
        <begin position="92"/>
        <end position="224"/>
    </location>
</feature>
<comment type="caution">
    <text evidence="3">The sequence shown here is derived from an EMBL/GenBank/DDBJ whole genome shotgun (WGS) entry which is preliminary data.</text>
</comment>
<accession>A0A5S4GNZ2</accession>
<dbReference type="PRINTS" id="PR00598">
    <property type="entry name" value="HTHMARR"/>
</dbReference>
<proteinExistence type="predicted"/>
<dbReference type="Gene3D" id="1.10.10.10">
    <property type="entry name" value="Winged helix-like DNA-binding domain superfamily/Winged helix DNA-binding domain"/>
    <property type="match status" value="1"/>
</dbReference>
<gene>
    <name evidence="3" type="ORF">ETD85_16210</name>
</gene>